<name>A0A543JCE2_9PSEU</name>
<evidence type="ECO:0000313" key="5">
    <source>
        <dbReference type="EMBL" id="TQM80454.1"/>
    </source>
</evidence>
<dbReference type="PANTHER" id="PTHR22683">
    <property type="entry name" value="SPORULATION PROTEIN RELATED"/>
    <property type="match status" value="1"/>
</dbReference>
<evidence type="ECO:0000259" key="4">
    <source>
        <dbReference type="PROSITE" id="PS50901"/>
    </source>
</evidence>
<dbReference type="PANTHER" id="PTHR22683:SF41">
    <property type="entry name" value="DNA TRANSLOCASE FTSK"/>
    <property type="match status" value="1"/>
</dbReference>
<dbReference type="InterPro" id="IPR002543">
    <property type="entry name" value="FtsK_dom"/>
</dbReference>
<evidence type="ECO:0000256" key="1">
    <source>
        <dbReference type="ARBA" id="ARBA00022741"/>
    </source>
</evidence>
<dbReference type="SUPFAM" id="SSF52540">
    <property type="entry name" value="P-loop containing nucleoside triphosphate hydrolases"/>
    <property type="match status" value="1"/>
</dbReference>
<keyword evidence="2 3" id="KW-0067">ATP-binding</keyword>
<dbReference type="Gene3D" id="3.40.50.300">
    <property type="entry name" value="P-loop containing nucleotide triphosphate hydrolases"/>
    <property type="match status" value="1"/>
</dbReference>
<dbReference type="InterPro" id="IPR027417">
    <property type="entry name" value="P-loop_NTPase"/>
</dbReference>
<dbReference type="GO" id="GO:0005524">
    <property type="term" value="F:ATP binding"/>
    <property type="evidence" value="ECO:0007669"/>
    <property type="project" value="UniProtKB-UniRule"/>
</dbReference>
<gene>
    <name evidence="5" type="ORF">FHX81_2785</name>
</gene>
<dbReference type="PROSITE" id="PS50901">
    <property type="entry name" value="FTSK"/>
    <property type="match status" value="1"/>
</dbReference>
<dbReference type="AlphaFoldDB" id="A0A543JCE2"/>
<evidence type="ECO:0000256" key="2">
    <source>
        <dbReference type="ARBA" id="ARBA00022840"/>
    </source>
</evidence>
<feature type="binding site" evidence="3">
    <location>
        <begin position="224"/>
        <end position="231"/>
    </location>
    <ligand>
        <name>ATP</name>
        <dbReference type="ChEBI" id="CHEBI:30616"/>
    </ligand>
</feature>
<sequence length="456" mass="49670">MPKPTRSQGLEVRAIKWGVRHPGMVAVPAGLATAVTKSAVEWGLPTTSGIVGGALLGVAGWYRGHPASFDQVAAPWLRAFRRRWLTYVGRRWADILSDCDLVTVNRRTDAMAVPRILRVRSASPSIDTIHVRLNRGQTPSLFEERADALAHALLAQRVAVVKIKPQVIGLVIERENPFGADPIPAIDLPHDADEVDLGAIELGDTEYGTPWTQSFLGQHLFTAGATGSGKGSLLWSPLRGMAPLLRDRLVVPDVIDLKEGMETEIGAPLFHRRAIEWADAVSVVESFRDELKARQAVLREQGKRKFTPSVETPLRLLQIDELGMMTSYGPASEVRGVLKLLSEIMTQGRAAGFGVCGYVQEPTKDTVPIRELFTARVCLSVTSQSQVDMVLGDGMRLRGALADEIPLDPAHAGIGFVVEQGSCNPLRVRASFQTDQDIRDLVAFVTSGRPRLHAVA</sequence>
<dbReference type="GO" id="GO:0003677">
    <property type="term" value="F:DNA binding"/>
    <property type="evidence" value="ECO:0007669"/>
    <property type="project" value="InterPro"/>
</dbReference>
<keyword evidence="6" id="KW-1185">Reference proteome</keyword>
<proteinExistence type="predicted"/>
<evidence type="ECO:0000256" key="3">
    <source>
        <dbReference type="PROSITE-ProRule" id="PRU00289"/>
    </source>
</evidence>
<keyword evidence="1 3" id="KW-0547">Nucleotide-binding</keyword>
<dbReference type="EMBL" id="VFPP01000001">
    <property type="protein sequence ID" value="TQM80454.1"/>
    <property type="molecule type" value="Genomic_DNA"/>
</dbReference>
<comment type="caution">
    <text evidence="5">The sequence shown here is derived from an EMBL/GenBank/DDBJ whole genome shotgun (WGS) entry which is preliminary data.</text>
</comment>
<feature type="domain" description="FtsK" evidence="4">
    <location>
        <begin position="192"/>
        <end position="388"/>
    </location>
</feature>
<reference evidence="5 6" key="1">
    <citation type="submission" date="2019-06" db="EMBL/GenBank/DDBJ databases">
        <title>Sequencing the genomes of 1000 actinobacteria strains.</title>
        <authorList>
            <person name="Klenk H.-P."/>
        </authorList>
    </citation>
    <scope>NUCLEOTIDE SEQUENCE [LARGE SCALE GENOMIC DNA]</scope>
    <source>
        <strain evidence="5 6">DSM 45456</strain>
    </source>
</reference>
<protein>
    <submittedName>
        <fullName evidence="5">S-DNA-T family DNA segregation ATPase FtsK/SpoIIIE</fullName>
    </submittedName>
</protein>
<dbReference type="InterPro" id="IPR050206">
    <property type="entry name" value="FtsK/SpoIIIE/SftA"/>
</dbReference>
<dbReference type="Proteomes" id="UP000316628">
    <property type="component" value="Unassembled WGS sequence"/>
</dbReference>
<evidence type="ECO:0000313" key="6">
    <source>
        <dbReference type="Proteomes" id="UP000316628"/>
    </source>
</evidence>
<accession>A0A543JCE2</accession>
<organism evidence="5 6">
    <name type="scientific">Saccharothrix saharensis</name>
    <dbReference type="NCBI Taxonomy" id="571190"/>
    <lineage>
        <taxon>Bacteria</taxon>
        <taxon>Bacillati</taxon>
        <taxon>Actinomycetota</taxon>
        <taxon>Actinomycetes</taxon>
        <taxon>Pseudonocardiales</taxon>
        <taxon>Pseudonocardiaceae</taxon>
        <taxon>Saccharothrix</taxon>
    </lineage>
</organism>
<dbReference type="OrthoDB" id="3217500at2"/>